<name>A0A0F9W416_9ZZZZ</name>
<dbReference type="AlphaFoldDB" id="A0A0F9W416"/>
<dbReference type="InterPro" id="IPR036410">
    <property type="entry name" value="HSP_DnaJ_Cys-rich_dom_sf"/>
</dbReference>
<gene>
    <name evidence="1" type="ORF">LCGC14_0329890</name>
</gene>
<evidence type="ECO:0000313" key="1">
    <source>
        <dbReference type="EMBL" id="KKN80396.1"/>
    </source>
</evidence>
<sequence>MNVTLPWFVLPHVVDCAIINGGTIDLNVMCNDCKSWGVWSVWTTVLGCRKMCPKCGGHNTEKVGD</sequence>
<dbReference type="EMBL" id="LAZR01000231">
    <property type="protein sequence ID" value="KKN80396.1"/>
    <property type="molecule type" value="Genomic_DNA"/>
</dbReference>
<organism evidence="1">
    <name type="scientific">marine sediment metagenome</name>
    <dbReference type="NCBI Taxonomy" id="412755"/>
    <lineage>
        <taxon>unclassified sequences</taxon>
        <taxon>metagenomes</taxon>
        <taxon>ecological metagenomes</taxon>
    </lineage>
</organism>
<protein>
    <submittedName>
        <fullName evidence="1">Uncharacterized protein</fullName>
    </submittedName>
</protein>
<accession>A0A0F9W416</accession>
<comment type="caution">
    <text evidence="1">The sequence shown here is derived from an EMBL/GenBank/DDBJ whole genome shotgun (WGS) entry which is preliminary data.</text>
</comment>
<dbReference type="SUPFAM" id="SSF57938">
    <property type="entry name" value="DnaJ/Hsp40 cysteine-rich domain"/>
    <property type="match status" value="1"/>
</dbReference>
<proteinExistence type="predicted"/>
<reference evidence="1" key="1">
    <citation type="journal article" date="2015" name="Nature">
        <title>Complex archaea that bridge the gap between prokaryotes and eukaryotes.</title>
        <authorList>
            <person name="Spang A."/>
            <person name="Saw J.H."/>
            <person name="Jorgensen S.L."/>
            <person name="Zaremba-Niedzwiedzka K."/>
            <person name="Martijn J."/>
            <person name="Lind A.E."/>
            <person name="van Eijk R."/>
            <person name="Schleper C."/>
            <person name="Guy L."/>
            <person name="Ettema T.J."/>
        </authorList>
    </citation>
    <scope>NUCLEOTIDE SEQUENCE</scope>
</reference>